<dbReference type="RefSeq" id="WP_063181322.1">
    <property type="nucleotide sequence ID" value="NZ_LQRA01000052.1"/>
</dbReference>
<feature type="transmembrane region" description="Helical" evidence="5">
    <location>
        <begin position="427"/>
        <end position="444"/>
    </location>
</feature>
<name>A0A165R5I3_9BACL</name>
<dbReference type="GO" id="GO:0016020">
    <property type="term" value="C:membrane"/>
    <property type="evidence" value="ECO:0007669"/>
    <property type="project" value="UniProtKB-SubCell"/>
</dbReference>
<keyword evidence="3 5" id="KW-1133">Transmembrane helix</keyword>
<proteinExistence type="predicted"/>
<gene>
    <name evidence="7" type="ORF">AV654_15810</name>
</gene>
<dbReference type="AlphaFoldDB" id="A0A165R5I3"/>
<reference evidence="8" key="1">
    <citation type="submission" date="2016-01" db="EMBL/GenBank/DDBJ databases">
        <title>Draft genome of Chromobacterium sp. F49.</title>
        <authorList>
            <person name="Hong K.W."/>
        </authorList>
    </citation>
    <scope>NUCLEOTIDE SEQUENCE [LARGE SCALE GENOMIC DNA]</scope>
    <source>
        <strain evidence="8">M63</strain>
    </source>
</reference>
<comment type="caution">
    <text evidence="7">The sequence shown here is derived from an EMBL/GenBank/DDBJ whole genome shotgun (WGS) entry which is preliminary data.</text>
</comment>
<dbReference type="InterPro" id="IPR051533">
    <property type="entry name" value="WaaL-like"/>
</dbReference>
<feature type="transmembrane region" description="Helical" evidence="5">
    <location>
        <begin position="300"/>
        <end position="317"/>
    </location>
</feature>
<keyword evidence="8" id="KW-1185">Reference proteome</keyword>
<evidence type="ECO:0000313" key="7">
    <source>
        <dbReference type="EMBL" id="KZE78952.1"/>
    </source>
</evidence>
<feature type="transmembrane region" description="Helical" evidence="5">
    <location>
        <begin position="123"/>
        <end position="141"/>
    </location>
</feature>
<evidence type="ECO:0000259" key="6">
    <source>
        <dbReference type="Pfam" id="PF04932"/>
    </source>
</evidence>
<accession>A0A165R5I3</accession>
<evidence type="ECO:0000256" key="2">
    <source>
        <dbReference type="ARBA" id="ARBA00022692"/>
    </source>
</evidence>
<comment type="subcellular location">
    <subcellularLocation>
        <location evidence="1">Membrane</location>
        <topology evidence="1">Multi-pass membrane protein</topology>
    </subcellularLocation>
</comment>
<feature type="transmembrane region" description="Helical" evidence="5">
    <location>
        <begin position="176"/>
        <end position="198"/>
    </location>
</feature>
<dbReference type="STRING" id="1007103.GCA_000213315_04322"/>
<dbReference type="Proteomes" id="UP000076563">
    <property type="component" value="Unassembled WGS sequence"/>
</dbReference>
<evidence type="ECO:0000256" key="3">
    <source>
        <dbReference type="ARBA" id="ARBA00022989"/>
    </source>
</evidence>
<sequence>MKIPLQKNAGWLHIPVWMWLAFIVSVGVGFFCSILEKQLAVQLTIILSVFFPALILAETDSKWLIPYILFVWAVNPEIRRLFEWYHNEYHPVSLFSVLPLLVTLSVVIPILRRRWAMTPVIRNVLILFLIALIYGLAIGMIRNGFASLFDFANYIVPLLFLVYAELRSHGYAERRLWMKSFVNIALLVAVYGIIQFFVVPPWDAFWMNEVEMSTNGLPLPYEIRVFSSLNSPGPAGMFMSVALLAMLVEKEWRGFMGWLGVPVMALGLIITLVRASWVTMVVALLLYLMLSNAKRRAQGLLLICAIALLGVGLIPVVPGGDKLVERFQSLGNINDDYSYNDRMEFTANMIPKLLGNPFGEGLGSVGTGTKLENGGQLGQYGNFDNGFFALFLTFGIFGAIVFFRAIWLYAKQLFRWHKTAGQADQKYVRLALCVLVSAVCYLTFENRMSGIGAAIVWFVAALGMKPLPAIERIEERK</sequence>
<keyword evidence="4 5" id="KW-0472">Membrane</keyword>
<feature type="transmembrane region" description="Helical" evidence="5">
    <location>
        <begin position="450"/>
        <end position="467"/>
    </location>
</feature>
<feature type="transmembrane region" description="Helical" evidence="5">
    <location>
        <begin position="12"/>
        <end position="32"/>
    </location>
</feature>
<evidence type="ECO:0000256" key="5">
    <source>
        <dbReference type="SAM" id="Phobius"/>
    </source>
</evidence>
<dbReference type="Pfam" id="PF04932">
    <property type="entry name" value="Wzy_C"/>
    <property type="match status" value="1"/>
</dbReference>
<dbReference type="OrthoDB" id="7295126at2"/>
<keyword evidence="2 5" id="KW-0812">Transmembrane</keyword>
<feature type="transmembrane region" description="Helical" evidence="5">
    <location>
        <begin position="39"/>
        <end position="57"/>
    </location>
</feature>
<evidence type="ECO:0000256" key="1">
    <source>
        <dbReference type="ARBA" id="ARBA00004141"/>
    </source>
</evidence>
<dbReference type="EMBL" id="LQRA01000052">
    <property type="protein sequence ID" value="KZE78952.1"/>
    <property type="molecule type" value="Genomic_DNA"/>
</dbReference>
<dbReference type="PANTHER" id="PTHR37422">
    <property type="entry name" value="TEICHURONIC ACID BIOSYNTHESIS PROTEIN TUAE"/>
    <property type="match status" value="1"/>
</dbReference>
<protein>
    <recommendedName>
        <fullName evidence="6">O-antigen ligase-related domain-containing protein</fullName>
    </recommendedName>
</protein>
<feature type="transmembrane region" description="Helical" evidence="5">
    <location>
        <begin position="387"/>
        <end position="407"/>
    </location>
</feature>
<dbReference type="InterPro" id="IPR007016">
    <property type="entry name" value="O-antigen_ligase-rel_domated"/>
</dbReference>
<feature type="transmembrane region" description="Helical" evidence="5">
    <location>
        <begin position="147"/>
        <end position="164"/>
    </location>
</feature>
<evidence type="ECO:0000313" key="8">
    <source>
        <dbReference type="Proteomes" id="UP000076563"/>
    </source>
</evidence>
<feature type="domain" description="O-antigen ligase-related" evidence="6">
    <location>
        <begin position="263"/>
        <end position="403"/>
    </location>
</feature>
<organism evidence="7 8">
    <name type="scientific">Paenibacillus elgii</name>
    <dbReference type="NCBI Taxonomy" id="189691"/>
    <lineage>
        <taxon>Bacteria</taxon>
        <taxon>Bacillati</taxon>
        <taxon>Bacillota</taxon>
        <taxon>Bacilli</taxon>
        <taxon>Bacillales</taxon>
        <taxon>Paenibacillaceae</taxon>
        <taxon>Paenibacillus</taxon>
    </lineage>
</organism>
<dbReference type="eggNOG" id="ENOG502Z8P8">
    <property type="taxonomic scope" value="Bacteria"/>
</dbReference>
<dbReference type="PANTHER" id="PTHR37422:SF13">
    <property type="entry name" value="LIPOPOLYSACCHARIDE BIOSYNTHESIS PROTEIN PA4999-RELATED"/>
    <property type="match status" value="1"/>
</dbReference>
<feature type="transmembrane region" description="Helical" evidence="5">
    <location>
        <begin position="255"/>
        <end position="288"/>
    </location>
</feature>
<feature type="transmembrane region" description="Helical" evidence="5">
    <location>
        <begin position="92"/>
        <end position="111"/>
    </location>
</feature>
<evidence type="ECO:0000256" key="4">
    <source>
        <dbReference type="ARBA" id="ARBA00023136"/>
    </source>
</evidence>